<organism evidence="2 3">
    <name type="scientific">Paenibacillus borealis</name>
    <dbReference type="NCBI Taxonomy" id="160799"/>
    <lineage>
        <taxon>Bacteria</taxon>
        <taxon>Bacillati</taxon>
        <taxon>Bacillota</taxon>
        <taxon>Bacilli</taxon>
        <taxon>Bacillales</taxon>
        <taxon>Paenibacillaceae</taxon>
        <taxon>Paenibacillus</taxon>
    </lineage>
</organism>
<dbReference type="Pfam" id="PF08241">
    <property type="entry name" value="Methyltransf_11"/>
    <property type="match status" value="1"/>
</dbReference>
<dbReference type="SUPFAM" id="SSF53335">
    <property type="entry name" value="S-adenosyl-L-methionine-dependent methyltransferases"/>
    <property type="match status" value="1"/>
</dbReference>
<dbReference type="Gene3D" id="3.40.50.150">
    <property type="entry name" value="Vaccinia Virus protein VP39"/>
    <property type="match status" value="1"/>
</dbReference>
<dbReference type="EMBL" id="CP009285">
    <property type="protein sequence ID" value="AIQ57964.1"/>
    <property type="molecule type" value="Genomic_DNA"/>
</dbReference>
<dbReference type="HOGENOM" id="CLU_060747_0_0_9"/>
<name>A0A089MN84_PAEBO</name>
<proteinExistence type="predicted"/>
<protein>
    <recommendedName>
        <fullName evidence="1">Methyltransferase type 11 domain-containing protein</fullName>
    </recommendedName>
</protein>
<dbReference type="PANTHER" id="PTHR42912:SF93">
    <property type="entry name" value="N6-ADENOSINE-METHYLTRANSFERASE TMT1A"/>
    <property type="match status" value="1"/>
</dbReference>
<dbReference type="GO" id="GO:0008757">
    <property type="term" value="F:S-adenosylmethionine-dependent methyltransferase activity"/>
    <property type="evidence" value="ECO:0007669"/>
    <property type="project" value="InterPro"/>
</dbReference>
<dbReference type="CDD" id="cd02440">
    <property type="entry name" value="AdoMet_MTases"/>
    <property type="match status" value="1"/>
</dbReference>
<gene>
    <name evidence="2" type="ORF">PBOR_14270</name>
</gene>
<evidence type="ECO:0000313" key="2">
    <source>
        <dbReference type="EMBL" id="AIQ57964.1"/>
    </source>
</evidence>
<feature type="domain" description="Methyltransferase type 11" evidence="1">
    <location>
        <begin position="51"/>
        <end position="149"/>
    </location>
</feature>
<evidence type="ECO:0000313" key="3">
    <source>
        <dbReference type="Proteomes" id="UP000029518"/>
    </source>
</evidence>
<dbReference type="KEGG" id="pbd:PBOR_14270"/>
<sequence>MNARNSTYNFQNVSIGAEAELLRLQEQALMGWNKEYRTLQQFGLTDGMKVLEAGAGPGFVTGQLLEHLPHSEITALDIDDALLEEAKLRLSHIHESRLTFAHASVYETGLPDNQYDFVIARLIFLHLHNPQQAAAELRRVLKPGGKLVIIDVDDGMFGAIEPEIGVMPAIIQKLVQQQASRGGNRNIGRSLPRLLSGSGYTDVDMDAILQHSDLHGIEGFKRQFDINRFTGFYKTGIITEYEYEELNRAYEQFCRSPDAHAMMLFFMACGTKP</sequence>
<dbReference type="InterPro" id="IPR013216">
    <property type="entry name" value="Methyltransf_11"/>
</dbReference>
<dbReference type="OrthoDB" id="9760689at2"/>
<reference evidence="2" key="1">
    <citation type="submission" date="2014-08" db="EMBL/GenBank/DDBJ databases">
        <title>Comparative genomics of the Paenibacillus odorifer group.</title>
        <authorList>
            <person name="den Bakker H.C."/>
            <person name="Tsai Y.-C.Y.-C."/>
            <person name="Martin N."/>
            <person name="Korlach J."/>
            <person name="Wiedmann M."/>
        </authorList>
    </citation>
    <scope>NUCLEOTIDE SEQUENCE [LARGE SCALE GENOMIC DNA]</scope>
    <source>
        <strain evidence="2">DSM 13188</strain>
    </source>
</reference>
<accession>A0A089MN84</accession>
<keyword evidence="3" id="KW-1185">Reference proteome</keyword>
<dbReference type="Proteomes" id="UP000029518">
    <property type="component" value="Chromosome"/>
</dbReference>
<dbReference type="InterPro" id="IPR029063">
    <property type="entry name" value="SAM-dependent_MTases_sf"/>
</dbReference>
<evidence type="ECO:0000259" key="1">
    <source>
        <dbReference type="Pfam" id="PF08241"/>
    </source>
</evidence>
<dbReference type="RefSeq" id="WP_042212436.1">
    <property type="nucleotide sequence ID" value="NZ_CP009285.1"/>
</dbReference>
<dbReference type="InterPro" id="IPR050508">
    <property type="entry name" value="Methyltransf_Superfamily"/>
</dbReference>
<dbReference type="AlphaFoldDB" id="A0A089MN84"/>
<dbReference type="PANTHER" id="PTHR42912">
    <property type="entry name" value="METHYLTRANSFERASE"/>
    <property type="match status" value="1"/>
</dbReference>